<organism evidence="1">
    <name type="scientific">Anguilla anguilla</name>
    <name type="common">European freshwater eel</name>
    <name type="synonym">Muraena anguilla</name>
    <dbReference type="NCBI Taxonomy" id="7936"/>
    <lineage>
        <taxon>Eukaryota</taxon>
        <taxon>Metazoa</taxon>
        <taxon>Chordata</taxon>
        <taxon>Craniata</taxon>
        <taxon>Vertebrata</taxon>
        <taxon>Euteleostomi</taxon>
        <taxon>Actinopterygii</taxon>
        <taxon>Neopterygii</taxon>
        <taxon>Teleostei</taxon>
        <taxon>Anguilliformes</taxon>
        <taxon>Anguillidae</taxon>
        <taxon>Anguilla</taxon>
    </lineage>
</organism>
<dbReference type="EMBL" id="GBXM01104398">
    <property type="protein sequence ID" value="JAH04179.1"/>
    <property type="molecule type" value="Transcribed_RNA"/>
</dbReference>
<proteinExistence type="predicted"/>
<reference evidence="1" key="1">
    <citation type="submission" date="2014-11" db="EMBL/GenBank/DDBJ databases">
        <authorList>
            <person name="Amaro Gonzalez C."/>
        </authorList>
    </citation>
    <scope>NUCLEOTIDE SEQUENCE</scope>
</reference>
<name>A0A0E9PI09_ANGAN</name>
<sequence length="38" mass="4423">MGQITFRYVRTLSMTMCVTPLLVLILLNEHRCHSCVSR</sequence>
<reference evidence="1" key="2">
    <citation type="journal article" date="2015" name="Fish Shellfish Immunol.">
        <title>Early steps in the European eel (Anguilla anguilla)-Vibrio vulnificus interaction in the gills: Role of the RtxA13 toxin.</title>
        <authorList>
            <person name="Callol A."/>
            <person name="Pajuelo D."/>
            <person name="Ebbesson L."/>
            <person name="Teles M."/>
            <person name="MacKenzie S."/>
            <person name="Amaro C."/>
        </authorList>
    </citation>
    <scope>NUCLEOTIDE SEQUENCE</scope>
</reference>
<accession>A0A0E9PI09</accession>
<protein>
    <submittedName>
        <fullName evidence="1">Uncharacterized protein</fullName>
    </submittedName>
</protein>
<evidence type="ECO:0000313" key="1">
    <source>
        <dbReference type="EMBL" id="JAH04179.1"/>
    </source>
</evidence>
<dbReference type="AlphaFoldDB" id="A0A0E9PI09"/>